<feature type="region of interest" description="Disordered" evidence="1">
    <location>
        <begin position="92"/>
        <end position="115"/>
    </location>
</feature>
<evidence type="ECO:0000313" key="3">
    <source>
        <dbReference type="EMBL" id="KAH6594825.1"/>
    </source>
</evidence>
<dbReference type="PROSITE" id="PS51673">
    <property type="entry name" value="SUZ"/>
    <property type="match status" value="1"/>
</dbReference>
<feature type="domain" description="SUZ" evidence="2">
    <location>
        <begin position="70"/>
        <end position="138"/>
    </location>
</feature>
<gene>
    <name evidence="3" type="ORF">BASA50_006299</name>
</gene>
<keyword evidence="4" id="KW-1185">Reference proteome</keyword>
<organism evidence="3 4">
    <name type="scientific">Batrachochytrium salamandrivorans</name>
    <dbReference type="NCBI Taxonomy" id="1357716"/>
    <lineage>
        <taxon>Eukaryota</taxon>
        <taxon>Fungi</taxon>
        <taxon>Fungi incertae sedis</taxon>
        <taxon>Chytridiomycota</taxon>
        <taxon>Chytridiomycota incertae sedis</taxon>
        <taxon>Chytridiomycetes</taxon>
        <taxon>Rhizophydiales</taxon>
        <taxon>Rhizophydiales incertae sedis</taxon>
        <taxon>Batrachochytrium</taxon>
    </lineage>
</organism>
<feature type="region of interest" description="Disordered" evidence="1">
    <location>
        <begin position="1"/>
        <end position="78"/>
    </location>
</feature>
<reference evidence="3 4" key="1">
    <citation type="submission" date="2021-02" db="EMBL/GenBank/DDBJ databases">
        <title>Variation within the Batrachochytrium salamandrivorans European outbreak.</title>
        <authorList>
            <person name="Kelly M."/>
            <person name="Pasmans F."/>
            <person name="Shea T.P."/>
            <person name="Munoz J.F."/>
            <person name="Carranza S."/>
            <person name="Cuomo C.A."/>
            <person name="Martel A."/>
        </authorList>
    </citation>
    <scope>NUCLEOTIDE SEQUENCE [LARGE SCALE GENOMIC DNA]</scope>
    <source>
        <strain evidence="3 4">AMFP18/2</strain>
    </source>
</reference>
<protein>
    <recommendedName>
        <fullName evidence="2">SUZ domain-containing protein</fullName>
    </recommendedName>
</protein>
<accession>A0ABQ8FAB3</accession>
<dbReference type="PANTHER" id="PTHR31796:SF2">
    <property type="entry name" value="SUZ DOMAIN-CONTAINING PROTEIN 1"/>
    <property type="match status" value="1"/>
</dbReference>
<name>A0ABQ8FAB3_9FUNG</name>
<dbReference type="PANTHER" id="PTHR31796">
    <property type="entry name" value="SUZ DOMAIN-CONTAINING PROTEIN 1"/>
    <property type="match status" value="1"/>
</dbReference>
<feature type="compositionally biased region" description="Low complexity" evidence="1">
    <location>
        <begin position="100"/>
        <end position="115"/>
    </location>
</feature>
<dbReference type="InterPro" id="IPR024771">
    <property type="entry name" value="SUZ"/>
</dbReference>
<evidence type="ECO:0000313" key="4">
    <source>
        <dbReference type="Proteomes" id="UP001648503"/>
    </source>
</evidence>
<dbReference type="Pfam" id="PF12752">
    <property type="entry name" value="SUZ"/>
    <property type="match status" value="1"/>
</dbReference>
<feature type="compositionally biased region" description="Polar residues" evidence="1">
    <location>
        <begin position="1"/>
        <end position="14"/>
    </location>
</feature>
<dbReference type="EMBL" id="JAFCIX010000328">
    <property type="protein sequence ID" value="KAH6594825.1"/>
    <property type="molecule type" value="Genomic_DNA"/>
</dbReference>
<feature type="compositionally biased region" description="Low complexity" evidence="1">
    <location>
        <begin position="41"/>
        <end position="60"/>
    </location>
</feature>
<sequence length="143" mass="15223">MATDPVNCTESSCHGSGGSDMDDWENAEPIVVPQHVRQGHSIATSGTSGTTSWGDDTTAGNAESATHREGFPIIINSGSTRTEYVPQIKFLKRQPEQTKTGSASTSSQSASNATVSMTMAEREAMYEAAKARISAEMDKEYKG</sequence>
<dbReference type="Proteomes" id="UP001648503">
    <property type="component" value="Unassembled WGS sequence"/>
</dbReference>
<evidence type="ECO:0000256" key="1">
    <source>
        <dbReference type="SAM" id="MobiDB-lite"/>
    </source>
</evidence>
<proteinExistence type="predicted"/>
<evidence type="ECO:0000259" key="2">
    <source>
        <dbReference type="PROSITE" id="PS51673"/>
    </source>
</evidence>
<dbReference type="InterPro" id="IPR039228">
    <property type="entry name" value="SZRD1"/>
</dbReference>
<comment type="caution">
    <text evidence="3">The sequence shown here is derived from an EMBL/GenBank/DDBJ whole genome shotgun (WGS) entry which is preliminary data.</text>
</comment>